<evidence type="ECO:0000313" key="2">
    <source>
        <dbReference type="Proteomes" id="UP000663848"/>
    </source>
</evidence>
<evidence type="ECO:0000313" key="1">
    <source>
        <dbReference type="EMBL" id="CAF5108278.1"/>
    </source>
</evidence>
<sequence>LIKYVKLNAPSFHDEPCKIGQPPSSLFTTSSNARSPSVAIAASLTHEAYKRRALITA</sequence>
<feature type="non-terminal residue" evidence="1">
    <location>
        <position position="1"/>
    </location>
</feature>
<name>A0A822ENI2_9BILA</name>
<protein>
    <submittedName>
        <fullName evidence="1">Uncharacterized protein</fullName>
    </submittedName>
</protein>
<proteinExistence type="predicted"/>
<reference evidence="1" key="1">
    <citation type="submission" date="2021-02" db="EMBL/GenBank/DDBJ databases">
        <authorList>
            <person name="Nowell W R."/>
        </authorList>
    </citation>
    <scope>NUCLEOTIDE SEQUENCE</scope>
</reference>
<dbReference type="Proteomes" id="UP000663848">
    <property type="component" value="Unassembled WGS sequence"/>
</dbReference>
<organism evidence="1 2">
    <name type="scientific">Rotaria socialis</name>
    <dbReference type="NCBI Taxonomy" id="392032"/>
    <lineage>
        <taxon>Eukaryota</taxon>
        <taxon>Metazoa</taxon>
        <taxon>Spiralia</taxon>
        <taxon>Gnathifera</taxon>
        <taxon>Rotifera</taxon>
        <taxon>Eurotatoria</taxon>
        <taxon>Bdelloidea</taxon>
        <taxon>Philodinida</taxon>
        <taxon>Philodinidae</taxon>
        <taxon>Rotaria</taxon>
    </lineage>
</organism>
<dbReference type="EMBL" id="CAJOBR010074276">
    <property type="protein sequence ID" value="CAF5108278.1"/>
    <property type="molecule type" value="Genomic_DNA"/>
</dbReference>
<gene>
    <name evidence="1" type="ORF">QYT958_LOCUS45247</name>
</gene>
<accession>A0A822ENI2</accession>
<dbReference type="AlphaFoldDB" id="A0A822ENI2"/>
<comment type="caution">
    <text evidence="1">The sequence shown here is derived from an EMBL/GenBank/DDBJ whole genome shotgun (WGS) entry which is preliminary data.</text>
</comment>